<comment type="caution">
    <text evidence="1">The sequence shown here is derived from an EMBL/GenBank/DDBJ whole genome shotgun (WGS) entry which is preliminary data.</text>
</comment>
<evidence type="ECO:0000313" key="1">
    <source>
        <dbReference type="EMBL" id="EJK73064.1"/>
    </source>
</evidence>
<protein>
    <submittedName>
        <fullName evidence="1">Uncharacterized protein</fullName>
    </submittedName>
</protein>
<keyword evidence="2" id="KW-1185">Reference proteome</keyword>
<name>K0T7G7_THAOC</name>
<dbReference type="AlphaFoldDB" id="K0T7G7"/>
<organism evidence="1 2">
    <name type="scientific">Thalassiosira oceanica</name>
    <name type="common">Marine diatom</name>
    <dbReference type="NCBI Taxonomy" id="159749"/>
    <lineage>
        <taxon>Eukaryota</taxon>
        <taxon>Sar</taxon>
        <taxon>Stramenopiles</taxon>
        <taxon>Ochrophyta</taxon>
        <taxon>Bacillariophyta</taxon>
        <taxon>Coscinodiscophyceae</taxon>
        <taxon>Thalassiosirophycidae</taxon>
        <taxon>Thalassiosirales</taxon>
        <taxon>Thalassiosiraceae</taxon>
        <taxon>Thalassiosira</taxon>
    </lineage>
</organism>
<accession>K0T7G7</accession>
<sequence length="406" mass="43623">MAGLENSALQVGFGYLFDPFGVFSCVCYYNSGQAPDKVEFDPLEKLPLGDSPIKRINTGLSGWGVPTQTDGLPDAKCFPNLITSFTFTDTYKGKIERPRAIFATPIRGFVGDDEDEDVEFAFGGRSWEADFFFALSSEINAGLSVAVTSFGRSAQDLTKATLPAYSFVTSDSMGKLFGDGDSDDFLTGVVSPQGLLLDRNRDLVSVSRKGETLTIFPGSFKVTRVSVEFNSPMNGQPTVILFPVWYKPDESTLDEVFPASAAQLFLTVHQISEGGFEAILDGASPVGFNFLAIGPDIPTKNVKHGLVSVCTQTVPPILSQLNGISIGGECPGAETEDTPGVLLNFDEPFSDIPSVIATPHARLSNNRCIVESITVSSARVKCTENPDDINFIPVPFTFVAIGETAE</sequence>
<reference evidence="1 2" key="1">
    <citation type="journal article" date="2012" name="Genome Biol.">
        <title>Genome and low-iron response of an oceanic diatom adapted to chronic iron limitation.</title>
        <authorList>
            <person name="Lommer M."/>
            <person name="Specht M."/>
            <person name="Roy A.S."/>
            <person name="Kraemer L."/>
            <person name="Andreson R."/>
            <person name="Gutowska M.A."/>
            <person name="Wolf J."/>
            <person name="Bergner S.V."/>
            <person name="Schilhabel M.B."/>
            <person name="Klostermeier U.C."/>
            <person name="Beiko R.G."/>
            <person name="Rosenstiel P."/>
            <person name="Hippler M."/>
            <person name="Laroche J."/>
        </authorList>
    </citation>
    <scope>NUCLEOTIDE SEQUENCE [LARGE SCALE GENOMIC DNA]</scope>
    <source>
        <strain evidence="1 2">CCMP1005</strain>
    </source>
</reference>
<evidence type="ECO:0000313" key="2">
    <source>
        <dbReference type="Proteomes" id="UP000266841"/>
    </source>
</evidence>
<dbReference type="EMBL" id="AGNL01004891">
    <property type="protein sequence ID" value="EJK73064.1"/>
    <property type="molecule type" value="Genomic_DNA"/>
</dbReference>
<proteinExistence type="predicted"/>
<dbReference type="Proteomes" id="UP000266841">
    <property type="component" value="Unassembled WGS sequence"/>
</dbReference>
<gene>
    <name evidence="1" type="ORF">THAOC_05337</name>
</gene>